<dbReference type="PROSITE" id="PS51257">
    <property type="entry name" value="PROKAR_LIPOPROTEIN"/>
    <property type="match status" value="1"/>
</dbReference>
<accession>A0A6Z1RSJ1</accession>
<evidence type="ECO:0000313" key="2">
    <source>
        <dbReference type="EMBL" id="EAC4553053.1"/>
    </source>
</evidence>
<evidence type="ECO:0000256" key="1">
    <source>
        <dbReference type="SAM" id="SignalP"/>
    </source>
</evidence>
<comment type="caution">
    <text evidence="2">The sequence shown here is derived from an EMBL/GenBank/DDBJ whole genome shotgun (WGS) entry which is preliminary data.</text>
</comment>
<evidence type="ECO:0000313" key="3">
    <source>
        <dbReference type="EMBL" id="EAE5604898.1"/>
    </source>
</evidence>
<dbReference type="AlphaFoldDB" id="A0A6Z1RSJ1"/>
<evidence type="ECO:0008006" key="6">
    <source>
        <dbReference type="Google" id="ProtNLM"/>
    </source>
</evidence>
<name>A0A6Z1RSJ1_LISMN</name>
<dbReference type="RefSeq" id="WP_003731217.1">
    <property type="nucleotide sequence ID" value="NC_021826.1"/>
</dbReference>
<organism evidence="2 5">
    <name type="scientific">Listeria monocytogenes</name>
    <dbReference type="NCBI Taxonomy" id="1639"/>
    <lineage>
        <taxon>Bacteria</taxon>
        <taxon>Bacillati</taxon>
        <taxon>Bacillota</taxon>
        <taxon>Bacilli</taxon>
        <taxon>Bacillales</taxon>
        <taxon>Listeriaceae</taxon>
        <taxon>Listeria</taxon>
    </lineage>
</organism>
<dbReference type="EMBL" id="AAASTI010000007">
    <property type="protein sequence ID" value="EAE5604898.1"/>
    <property type="molecule type" value="Genomic_DNA"/>
</dbReference>
<reference evidence="2 5" key="1">
    <citation type="submission" date="2018-06" db="EMBL/GenBank/DDBJ databases">
        <authorList>
            <consortium name="PulseNet: The National Subtyping Network for Foodborne Disease Surveillance"/>
            <person name="Tarr C.L."/>
            <person name="Trees E."/>
            <person name="Katz L.S."/>
            <person name="Carleton-Romer H.A."/>
            <person name="Stroika S."/>
            <person name="Kucerova Z."/>
            <person name="Roache K.F."/>
            <person name="Sabol A.L."/>
            <person name="Besser J."/>
            <person name="Gerner-Smidt P."/>
        </authorList>
    </citation>
    <scope>NUCLEOTIDE SEQUENCE [LARGE SCALE GENOMIC DNA]</scope>
    <source>
        <strain evidence="2 5">2015L-6227</strain>
    </source>
</reference>
<sequence>MKKILFCLTLLTVSFGLVSCGQTKDGKEYSYAGVTINKNDFNNIQEYEEEARSLYTTITTFNPAKDGNEVINDIVENGNKLKTTINKDLNQKEKKENVQSVLLYENVSIIGIPKNAIKYSREITDTEMVLINQNFKALNDIEANKITTDKKSSEKIINELNDNIGIEVN</sequence>
<feature type="chain" id="PRO_5041099321" description="Lipoprotein" evidence="1">
    <location>
        <begin position="20"/>
        <end position="169"/>
    </location>
</feature>
<reference evidence="3 4" key="2">
    <citation type="submission" date="2019-03" db="EMBL/GenBank/DDBJ databases">
        <authorList>
            <person name="Ashton P.M."/>
            <person name="Dallman T."/>
            <person name="Nair S."/>
            <person name="De Pinna E."/>
            <person name="Peters T."/>
            <person name="Grant K."/>
        </authorList>
    </citation>
    <scope>NUCLEOTIDE SEQUENCE [LARGE SCALE GENOMIC DNA]</scope>
    <source>
        <strain evidence="3">RL15000440</strain>
    </source>
</reference>
<dbReference type="Proteomes" id="UP000332711">
    <property type="component" value="Unassembled WGS sequence"/>
</dbReference>
<dbReference type="EMBL" id="AAAIKW010000008">
    <property type="protein sequence ID" value="EAC4553053.1"/>
    <property type="molecule type" value="Genomic_DNA"/>
</dbReference>
<protein>
    <recommendedName>
        <fullName evidence="6">Lipoprotein</fullName>
    </recommendedName>
</protein>
<feature type="signal peptide" evidence="1">
    <location>
        <begin position="1"/>
        <end position="19"/>
    </location>
</feature>
<evidence type="ECO:0000313" key="5">
    <source>
        <dbReference type="Proteomes" id="UP000339309"/>
    </source>
</evidence>
<evidence type="ECO:0000313" key="4">
    <source>
        <dbReference type="Proteomes" id="UP000332711"/>
    </source>
</evidence>
<gene>
    <name evidence="2" type="ORF">ABZ57_11200</name>
    <name evidence="3" type="ORF">E1X78_12365</name>
</gene>
<dbReference type="Proteomes" id="UP000339309">
    <property type="component" value="Unassembled WGS sequence"/>
</dbReference>
<proteinExistence type="predicted"/>
<keyword evidence="1" id="KW-0732">Signal</keyword>